<evidence type="ECO:0000313" key="2">
    <source>
        <dbReference type="Proteomes" id="UP001629223"/>
    </source>
</evidence>
<name>A0ABW8XPA6_9CYAN</name>
<organism evidence="1 2">
    <name type="scientific">Tolypothrix campylonemoides VB511288_2</name>
    <dbReference type="NCBI Taxonomy" id="3232311"/>
    <lineage>
        <taxon>Bacteria</taxon>
        <taxon>Bacillati</taxon>
        <taxon>Cyanobacteriota</taxon>
        <taxon>Cyanophyceae</taxon>
        <taxon>Nostocales</taxon>
        <taxon>Tolypothrichaceae</taxon>
        <taxon>Tolypothrix</taxon>
    </lineage>
</organism>
<comment type="caution">
    <text evidence="1">The sequence shown here is derived from an EMBL/GenBank/DDBJ whole genome shotgun (WGS) entry which is preliminary data.</text>
</comment>
<dbReference type="EMBL" id="JBFPMW010000024">
    <property type="protein sequence ID" value="MFL9823021.1"/>
    <property type="molecule type" value="Genomic_DNA"/>
</dbReference>
<accession>A0ABW8XPA6</accession>
<keyword evidence="2" id="KW-1185">Reference proteome</keyword>
<dbReference type="RefSeq" id="WP_038072015.1">
    <property type="nucleotide sequence ID" value="NZ_JBFPMW010000024.1"/>
</dbReference>
<reference evidence="1 2" key="1">
    <citation type="submission" date="2024-07" db="EMBL/GenBank/DDBJ databases">
        <authorList>
            <person name="Tripathy S."/>
        </authorList>
    </citation>
    <scope>NUCLEOTIDE SEQUENCE [LARGE SCALE GENOMIC DNA]</scope>
    <source>
        <strain evidence="1 2">VB511288_2</strain>
    </source>
</reference>
<proteinExistence type="predicted"/>
<evidence type="ECO:0000313" key="1">
    <source>
        <dbReference type="EMBL" id="MFL9823021.1"/>
    </source>
</evidence>
<gene>
    <name evidence="1" type="ORF">AB0756_38945</name>
</gene>
<protein>
    <submittedName>
        <fullName evidence="1">Uncharacterized protein</fullName>
    </submittedName>
</protein>
<sequence>MNKSDLLNQAFLFGAEARANHRKHSVPNKDDREDLIAVAGVKNWGDIPLILRFKIYKTFAEGYDSEEKFYL</sequence>
<dbReference type="Proteomes" id="UP001629223">
    <property type="component" value="Unassembled WGS sequence"/>
</dbReference>